<proteinExistence type="predicted"/>
<dbReference type="EMBL" id="JBEPLI010000025">
    <property type="protein sequence ID" value="MET3590402.1"/>
    <property type="molecule type" value="Genomic_DNA"/>
</dbReference>
<protein>
    <submittedName>
        <fullName evidence="1">Uncharacterized protein</fullName>
    </submittedName>
</protein>
<name>A0ABV2HJ48_9HYPH</name>
<gene>
    <name evidence="1" type="ORF">ABID23_001510</name>
</gene>
<reference evidence="1 2" key="1">
    <citation type="submission" date="2024-06" db="EMBL/GenBank/DDBJ databases">
        <title>Genomic Encyclopedia of Type Strains, Phase IV (KMG-IV): sequencing the most valuable type-strain genomes for metagenomic binning, comparative biology and taxonomic classification.</title>
        <authorList>
            <person name="Goeker M."/>
        </authorList>
    </citation>
    <scope>NUCLEOTIDE SEQUENCE [LARGE SCALE GENOMIC DNA]</scope>
    <source>
        <strain evidence="1 2">DSM 23649</strain>
    </source>
</reference>
<accession>A0ABV2HJ48</accession>
<organism evidence="1 2">
    <name type="scientific">Bartonella silvatica</name>
    <dbReference type="NCBI Taxonomy" id="357760"/>
    <lineage>
        <taxon>Bacteria</taxon>
        <taxon>Pseudomonadati</taxon>
        <taxon>Pseudomonadota</taxon>
        <taxon>Alphaproteobacteria</taxon>
        <taxon>Hyphomicrobiales</taxon>
        <taxon>Bartonellaceae</taxon>
        <taxon>Bartonella</taxon>
    </lineage>
</organism>
<keyword evidence="2" id="KW-1185">Reference proteome</keyword>
<evidence type="ECO:0000313" key="1">
    <source>
        <dbReference type="EMBL" id="MET3590402.1"/>
    </source>
</evidence>
<evidence type="ECO:0000313" key="2">
    <source>
        <dbReference type="Proteomes" id="UP001549086"/>
    </source>
</evidence>
<dbReference type="Proteomes" id="UP001549086">
    <property type="component" value="Unassembled WGS sequence"/>
</dbReference>
<sequence>MWKTLANLPRHEHNHAFLVRHFGETDIIKLLFDSTTVLDDNLHYESGGCCGRRICEIA</sequence>
<comment type="caution">
    <text evidence="1">The sequence shown here is derived from an EMBL/GenBank/DDBJ whole genome shotgun (WGS) entry which is preliminary data.</text>
</comment>